<dbReference type="GO" id="GO:0004198">
    <property type="term" value="F:calcium-dependent cysteine-type endopeptidase activity"/>
    <property type="evidence" value="ECO:0007669"/>
    <property type="project" value="InterPro"/>
</dbReference>
<dbReference type="GO" id="GO:0006508">
    <property type="term" value="P:proteolysis"/>
    <property type="evidence" value="ECO:0007669"/>
    <property type="project" value="InterPro"/>
</dbReference>
<evidence type="ECO:0000313" key="4">
    <source>
        <dbReference type="EMBL" id="PIC36146.1"/>
    </source>
</evidence>
<proteinExistence type="inferred from homology"/>
<name>A0A2G5UA54_9PELO</name>
<dbReference type="PROSITE" id="PS50203">
    <property type="entry name" value="CALPAIN_CAT"/>
    <property type="match status" value="1"/>
</dbReference>
<feature type="domain" description="Calpain catalytic" evidence="3">
    <location>
        <begin position="66"/>
        <end position="359"/>
    </location>
</feature>
<dbReference type="Pfam" id="PF00648">
    <property type="entry name" value="Peptidase_C2"/>
    <property type="match status" value="1"/>
</dbReference>
<evidence type="ECO:0000259" key="3">
    <source>
        <dbReference type="PROSITE" id="PS50203"/>
    </source>
</evidence>
<dbReference type="InterPro" id="IPR022684">
    <property type="entry name" value="Calpain_cysteine_protease"/>
</dbReference>
<dbReference type="AlphaFoldDB" id="A0A2G5UA54"/>
<reference evidence="5" key="1">
    <citation type="submission" date="2017-10" db="EMBL/GenBank/DDBJ databases">
        <title>Rapid genome shrinkage in a self-fertile nematode reveals novel sperm competition proteins.</title>
        <authorList>
            <person name="Yin D."/>
            <person name="Schwarz E.M."/>
            <person name="Thomas C.G."/>
            <person name="Felde R.L."/>
            <person name="Korf I.F."/>
            <person name="Cutter A.D."/>
            <person name="Schartner C.M."/>
            <person name="Ralston E.J."/>
            <person name="Meyer B.J."/>
            <person name="Haag E.S."/>
        </authorList>
    </citation>
    <scope>NUCLEOTIDE SEQUENCE [LARGE SCALE GENOMIC DNA]</scope>
    <source>
        <strain evidence="5">JU1422</strain>
    </source>
</reference>
<gene>
    <name evidence="4" type="primary">Cnig_chr_IV.g15250</name>
    <name evidence="4" type="ORF">B9Z55_015250</name>
</gene>
<comment type="caution">
    <text evidence="2">Lacks conserved residue(s) required for the propagation of feature annotation.</text>
</comment>
<dbReference type="PANTHER" id="PTHR10183">
    <property type="entry name" value="CALPAIN"/>
    <property type="match status" value="1"/>
</dbReference>
<dbReference type="Proteomes" id="UP000230233">
    <property type="component" value="Chromosome IV"/>
</dbReference>
<evidence type="ECO:0000256" key="1">
    <source>
        <dbReference type="ARBA" id="ARBA00007623"/>
    </source>
</evidence>
<dbReference type="OrthoDB" id="5907776at2759"/>
<dbReference type="PANTHER" id="PTHR10183:SF382">
    <property type="entry name" value="CALPAIN-15"/>
    <property type="match status" value="1"/>
</dbReference>
<dbReference type="STRING" id="1611254.A0A2G5UA54"/>
<dbReference type="Gene3D" id="3.90.70.10">
    <property type="entry name" value="Cysteine proteinases"/>
    <property type="match status" value="1"/>
</dbReference>
<dbReference type="InterPro" id="IPR001300">
    <property type="entry name" value="Peptidase_C2_calpain_cat"/>
</dbReference>
<dbReference type="SMART" id="SM00230">
    <property type="entry name" value="CysPc"/>
    <property type="match status" value="1"/>
</dbReference>
<dbReference type="SUPFAM" id="SSF54001">
    <property type="entry name" value="Cysteine proteinases"/>
    <property type="match status" value="1"/>
</dbReference>
<dbReference type="InterPro" id="IPR038765">
    <property type="entry name" value="Papain-like_cys_pep_sf"/>
</dbReference>
<comment type="caution">
    <text evidence="4">The sequence shown here is derived from an EMBL/GenBank/DDBJ whole genome shotgun (WGS) entry which is preliminary data.</text>
</comment>
<keyword evidence="5" id="KW-1185">Reference proteome</keyword>
<dbReference type="GO" id="GO:0005737">
    <property type="term" value="C:cytoplasm"/>
    <property type="evidence" value="ECO:0007669"/>
    <property type="project" value="TreeGrafter"/>
</dbReference>
<sequence length="631" mass="72767">MQIRSSAHFLCYVLPTNYSNHSRNSNTCEYFFSMSVCYHDFFENKHLEEAKEFVRSFISTCGENEIFSDKTFEISTEAHGWNKNKILFTYSQIKKFYKNELAISTDPKPAHALQGILGDFCLFGVLMTLAKRPKLLKQIIPESCCSLKHGIFHVRLYLYDIPRLMLVDGHFPGEPFSYFLLGHVFKDEMWASLTEKAMAKFVNGYDNLRFLKCSSAFRLLTGANCVFFPFNEKTNLDFLWKKMLEFQSSSFLMTASTERKSDSTWTKSNGLIDGITYSIIDTRLHEGKHRLVLLGIPGIGEGEYVGRWKGKWADLPVPETFIPKKVSDEEEPDFEKRYFWMEISAFCELFQGITVCRYREGWSAIVYDPVKGDRGTESILRLNVNTRCTLTLEIIHPPPQIDNKQSTGLLNIHHSNPKHKIGKLWRSIARQETTEERGFETEPMEFEPGEYVFINSNTSEKTTPTYSYIIRSPMPSKEEQLRCSTLWTKPKVVHSSLLSLMNGKTGRDVKDGIFVRDYSKGNSVLVMAENKTKKRIGICIIAAGNNEEIYSDEIQIHPATINNYFYMGPETACVLGAIYSKRKLEMREQKKLKCSYKIKVIEGEELKKEEKLSPFDNKRFPPIRLSELPVL</sequence>
<organism evidence="4 5">
    <name type="scientific">Caenorhabditis nigoni</name>
    <dbReference type="NCBI Taxonomy" id="1611254"/>
    <lineage>
        <taxon>Eukaryota</taxon>
        <taxon>Metazoa</taxon>
        <taxon>Ecdysozoa</taxon>
        <taxon>Nematoda</taxon>
        <taxon>Chromadorea</taxon>
        <taxon>Rhabditida</taxon>
        <taxon>Rhabditina</taxon>
        <taxon>Rhabditomorpha</taxon>
        <taxon>Rhabditoidea</taxon>
        <taxon>Rhabditidae</taxon>
        <taxon>Peloderinae</taxon>
        <taxon>Caenorhabditis</taxon>
    </lineage>
</organism>
<evidence type="ECO:0000313" key="5">
    <source>
        <dbReference type="Proteomes" id="UP000230233"/>
    </source>
</evidence>
<dbReference type="EMBL" id="PDUG01000004">
    <property type="protein sequence ID" value="PIC36146.1"/>
    <property type="molecule type" value="Genomic_DNA"/>
</dbReference>
<comment type="similarity">
    <text evidence="1">Belongs to the peptidase C2 family.</text>
</comment>
<dbReference type="PRINTS" id="PR00704">
    <property type="entry name" value="CALPAIN"/>
</dbReference>
<accession>A0A2G5UA54</accession>
<evidence type="ECO:0000256" key="2">
    <source>
        <dbReference type="PROSITE-ProRule" id="PRU00239"/>
    </source>
</evidence>
<protein>
    <recommendedName>
        <fullName evidence="3">Calpain catalytic domain-containing protein</fullName>
    </recommendedName>
</protein>